<evidence type="ECO:0000313" key="3">
    <source>
        <dbReference type="Proteomes" id="UP001283341"/>
    </source>
</evidence>
<accession>A0AAE0HTY2</accession>
<dbReference type="AlphaFoldDB" id="A0AAE0HTY2"/>
<keyword evidence="3" id="KW-1185">Reference proteome</keyword>
<dbReference type="InterPro" id="IPR008030">
    <property type="entry name" value="NmrA-like"/>
</dbReference>
<sequence>MGALGTAFAGFQKISATTFTNAYFLKKSGLQIYPSIISHTYNLCSISLHLFRQTRHNLHQRTSLSPSINQIMASPKVIVFGPTGDVGHETAIVAQKQGAKVYLAMRNTTKPINGLTAEQETAGGFERVQADLEAPETVEAAVRKTGAKHAFIYLMMRSPDHMRATIEALKAGGAEFVVFLSSASVQAADPKTVTPDGFVDYAHAQVEVGLEEVFGKDGYAAVRPAYFAKNLFWWQKMIKAGKVTVAFPELTFDWVAYKDIGAVCGTLLAKGAVETFAGEKVVDKPEIYLYGPQLTSVTETLGMLAKVLGKEIEVESVGEEEGVQALVQSGFPEFIAKPFTSLMRERAEEGKHELYEGTPFQEGLANAEKFAGKKPQKLEEFLEEVKGELA</sequence>
<reference evidence="2" key="1">
    <citation type="journal article" date="2023" name="Mol. Phylogenet. Evol.">
        <title>Genome-scale phylogeny and comparative genomics of the fungal order Sordariales.</title>
        <authorList>
            <person name="Hensen N."/>
            <person name="Bonometti L."/>
            <person name="Westerberg I."/>
            <person name="Brannstrom I.O."/>
            <person name="Guillou S."/>
            <person name="Cros-Aarteil S."/>
            <person name="Calhoun S."/>
            <person name="Haridas S."/>
            <person name="Kuo A."/>
            <person name="Mondo S."/>
            <person name="Pangilinan J."/>
            <person name="Riley R."/>
            <person name="LaButti K."/>
            <person name="Andreopoulos B."/>
            <person name="Lipzen A."/>
            <person name="Chen C."/>
            <person name="Yan M."/>
            <person name="Daum C."/>
            <person name="Ng V."/>
            <person name="Clum A."/>
            <person name="Steindorff A."/>
            <person name="Ohm R.A."/>
            <person name="Martin F."/>
            <person name="Silar P."/>
            <person name="Natvig D.O."/>
            <person name="Lalanne C."/>
            <person name="Gautier V."/>
            <person name="Ament-Velasquez S.L."/>
            <person name="Kruys A."/>
            <person name="Hutchinson M.I."/>
            <person name="Powell A.J."/>
            <person name="Barry K."/>
            <person name="Miller A.N."/>
            <person name="Grigoriev I.V."/>
            <person name="Debuchy R."/>
            <person name="Gladieux P."/>
            <person name="Hiltunen Thoren M."/>
            <person name="Johannesson H."/>
        </authorList>
    </citation>
    <scope>NUCLEOTIDE SEQUENCE</scope>
    <source>
        <strain evidence="2">CBS 118394</strain>
    </source>
</reference>
<dbReference type="Gene3D" id="3.40.50.720">
    <property type="entry name" value="NAD(P)-binding Rossmann-like Domain"/>
    <property type="match status" value="1"/>
</dbReference>
<dbReference type="Proteomes" id="UP001283341">
    <property type="component" value="Unassembled WGS sequence"/>
</dbReference>
<dbReference type="InterPro" id="IPR051604">
    <property type="entry name" value="Ergot_Alk_Oxidoreductase"/>
</dbReference>
<evidence type="ECO:0000259" key="1">
    <source>
        <dbReference type="Pfam" id="PF05368"/>
    </source>
</evidence>
<dbReference type="PANTHER" id="PTHR43162:SF1">
    <property type="entry name" value="PRESTALK A DIFFERENTIATION PROTEIN A"/>
    <property type="match status" value="1"/>
</dbReference>
<dbReference type="Pfam" id="PF05368">
    <property type="entry name" value="NmrA"/>
    <property type="match status" value="1"/>
</dbReference>
<organism evidence="2 3">
    <name type="scientific">Apodospora peruviana</name>
    <dbReference type="NCBI Taxonomy" id="516989"/>
    <lineage>
        <taxon>Eukaryota</taxon>
        <taxon>Fungi</taxon>
        <taxon>Dikarya</taxon>
        <taxon>Ascomycota</taxon>
        <taxon>Pezizomycotina</taxon>
        <taxon>Sordariomycetes</taxon>
        <taxon>Sordariomycetidae</taxon>
        <taxon>Sordariales</taxon>
        <taxon>Lasiosphaeriaceae</taxon>
        <taxon>Apodospora</taxon>
    </lineage>
</organism>
<protein>
    <submittedName>
        <fullName evidence="2">NmrA-like family protein</fullName>
    </submittedName>
</protein>
<evidence type="ECO:0000313" key="2">
    <source>
        <dbReference type="EMBL" id="KAK3312524.1"/>
    </source>
</evidence>
<proteinExistence type="predicted"/>
<dbReference type="SUPFAM" id="SSF51735">
    <property type="entry name" value="NAD(P)-binding Rossmann-fold domains"/>
    <property type="match status" value="1"/>
</dbReference>
<reference evidence="2" key="2">
    <citation type="submission" date="2023-06" db="EMBL/GenBank/DDBJ databases">
        <authorList>
            <consortium name="Lawrence Berkeley National Laboratory"/>
            <person name="Haridas S."/>
            <person name="Hensen N."/>
            <person name="Bonometti L."/>
            <person name="Westerberg I."/>
            <person name="Brannstrom I.O."/>
            <person name="Guillou S."/>
            <person name="Cros-Aarteil S."/>
            <person name="Calhoun S."/>
            <person name="Kuo A."/>
            <person name="Mondo S."/>
            <person name="Pangilinan J."/>
            <person name="Riley R."/>
            <person name="Labutti K."/>
            <person name="Andreopoulos B."/>
            <person name="Lipzen A."/>
            <person name="Chen C."/>
            <person name="Yanf M."/>
            <person name="Daum C."/>
            <person name="Ng V."/>
            <person name="Clum A."/>
            <person name="Steindorff A."/>
            <person name="Ohm R."/>
            <person name="Martin F."/>
            <person name="Silar P."/>
            <person name="Natvig D."/>
            <person name="Lalanne C."/>
            <person name="Gautier V."/>
            <person name="Ament-Velasquez S.L."/>
            <person name="Kruys A."/>
            <person name="Hutchinson M.I."/>
            <person name="Powell A.J."/>
            <person name="Barry K."/>
            <person name="Miller A.N."/>
            <person name="Grigoriev I.V."/>
            <person name="Debuchy R."/>
            <person name="Gladieux P."/>
            <person name="Thoren M.H."/>
            <person name="Johannesson H."/>
        </authorList>
    </citation>
    <scope>NUCLEOTIDE SEQUENCE</scope>
    <source>
        <strain evidence="2">CBS 118394</strain>
    </source>
</reference>
<dbReference type="InterPro" id="IPR036291">
    <property type="entry name" value="NAD(P)-bd_dom_sf"/>
</dbReference>
<feature type="domain" description="NmrA-like" evidence="1">
    <location>
        <begin position="76"/>
        <end position="382"/>
    </location>
</feature>
<dbReference type="EMBL" id="JAUEDM010000009">
    <property type="protein sequence ID" value="KAK3312524.1"/>
    <property type="molecule type" value="Genomic_DNA"/>
</dbReference>
<dbReference type="PANTHER" id="PTHR43162">
    <property type="match status" value="1"/>
</dbReference>
<comment type="caution">
    <text evidence="2">The sequence shown here is derived from an EMBL/GenBank/DDBJ whole genome shotgun (WGS) entry which is preliminary data.</text>
</comment>
<name>A0AAE0HTY2_9PEZI</name>
<gene>
    <name evidence="2" type="ORF">B0H66DRAFT_570814</name>
</gene>